<accession>X1LQ71</accession>
<comment type="caution">
    <text evidence="1">The sequence shown here is derived from an EMBL/GenBank/DDBJ whole genome shotgun (WGS) entry which is preliminary data.</text>
</comment>
<sequence length="121" mass="14177">TQSLNAMIYYKNTGSIISEEKSNGLQSLKIINYPLILCNSFDNFYKVIDLGKKKSYSKITDKSFQLEVNYVYFDKLLKRDCDEYFLIDIIDFGEFKDFLNKLETLEVTAISEMEKNLPCHQ</sequence>
<reference evidence="1" key="1">
    <citation type="journal article" date="2014" name="Front. Microbiol.">
        <title>High frequency of phylogenetically diverse reductive dehalogenase-homologous genes in deep subseafloor sedimentary metagenomes.</title>
        <authorList>
            <person name="Kawai M."/>
            <person name="Futagami T."/>
            <person name="Toyoda A."/>
            <person name="Takaki Y."/>
            <person name="Nishi S."/>
            <person name="Hori S."/>
            <person name="Arai W."/>
            <person name="Tsubouchi T."/>
            <person name="Morono Y."/>
            <person name="Uchiyama I."/>
            <person name="Ito T."/>
            <person name="Fujiyama A."/>
            <person name="Inagaki F."/>
            <person name="Takami H."/>
        </authorList>
    </citation>
    <scope>NUCLEOTIDE SEQUENCE</scope>
    <source>
        <strain evidence="1">Expedition CK06-06</strain>
    </source>
</reference>
<dbReference type="EMBL" id="BARV01014625">
    <property type="protein sequence ID" value="GAI21263.1"/>
    <property type="molecule type" value="Genomic_DNA"/>
</dbReference>
<dbReference type="AlphaFoldDB" id="X1LQ71"/>
<name>X1LQ71_9ZZZZ</name>
<protein>
    <submittedName>
        <fullName evidence="1">Uncharacterized protein</fullName>
    </submittedName>
</protein>
<organism evidence="1">
    <name type="scientific">marine sediment metagenome</name>
    <dbReference type="NCBI Taxonomy" id="412755"/>
    <lineage>
        <taxon>unclassified sequences</taxon>
        <taxon>metagenomes</taxon>
        <taxon>ecological metagenomes</taxon>
    </lineage>
</organism>
<proteinExistence type="predicted"/>
<feature type="non-terminal residue" evidence="1">
    <location>
        <position position="1"/>
    </location>
</feature>
<gene>
    <name evidence="1" type="ORF">S06H3_25412</name>
</gene>
<evidence type="ECO:0000313" key="1">
    <source>
        <dbReference type="EMBL" id="GAI21263.1"/>
    </source>
</evidence>